<keyword evidence="2" id="KW-1185">Reference proteome</keyword>
<name>A0A843VZF1_COLES</name>
<protein>
    <submittedName>
        <fullName evidence="1">Uncharacterized protein</fullName>
    </submittedName>
</protein>
<comment type="caution">
    <text evidence="1">The sequence shown here is derived from an EMBL/GenBank/DDBJ whole genome shotgun (WGS) entry which is preliminary data.</text>
</comment>
<gene>
    <name evidence="1" type="ORF">Taro_030164</name>
</gene>
<reference evidence="1" key="1">
    <citation type="submission" date="2017-07" db="EMBL/GenBank/DDBJ databases">
        <title>Taro Niue Genome Assembly and Annotation.</title>
        <authorList>
            <person name="Atibalentja N."/>
            <person name="Keating K."/>
            <person name="Fields C.J."/>
        </authorList>
    </citation>
    <scope>NUCLEOTIDE SEQUENCE</scope>
    <source>
        <strain evidence="1">Niue_2</strain>
        <tissue evidence="1">Leaf</tissue>
    </source>
</reference>
<evidence type="ECO:0000313" key="2">
    <source>
        <dbReference type="Proteomes" id="UP000652761"/>
    </source>
</evidence>
<dbReference type="Proteomes" id="UP000652761">
    <property type="component" value="Unassembled WGS sequence"/>
</dbReference>
<evidence type="ECO:0000313" key="1">
    <source>
        <dbReference type="EMBL" id="MQL97473.1"/>
    </source>
</evidence>
<accession>A0A843VZF1</accession>
<proteinExistence type="predicted"/>
<dbReference type="EMBL" id="NMUH01002055">
    <property type="protein sequence ID" value="MQL97473.1"/>
    <property type="molecule type" value="Genomic_DNA"/>
</dbReference>
<dbReference type="AlphaFoldDB" id="A0A843VZF1"/>
<sequence>MILCMFLGPFYLFTYIIACANEFLTVGLSKEGSSFLKVSSKEGKLKTPTLCPRDHTFKTLQSYNP</sequence>
<organism evidence="1 2">
    <name type="scientific">Colocasia esculenta</name>
    <name type="common">Wild taro</name>
    <name type="synonym">Arum esculentum</name>
    <dbReference type="NCBI Taxonomy" id="4460"/>
    <lineage>
        <taxon>Eukaryota</taxon>
        <taxon>Viridiplantae</taxon>
        <taxon>Streptophyta</taxon>
        <taxon>Embryophyta</taxon>
        <taxon>Tracheophyta</taxon>
        <taxon>Spermatophyta</taxon>
        <taxon>Magnoliopsida</taxon>
        <taxon>Liliopsida</taxon>
        <taxon>Araceae</taxon>
        <taxon>Aroideae</taxon>
        <taxon>Colocasieae</taxon>
        <taxon>Colocasia</taxon>
    </lineage>
</organism>